<evidence type="ECO:0000313" key="3">
    <source>
        <dbReference type="EMBL" id="MBB6068929.1"/>
    </source>
</evidence>
<dbReference type="RefSeq" id="WP_170031443.1">
    <property type="nucleotide sequence ID" value="NZ_JABDTL010000001.1"/>
</dbReference>
<evidence type="ECO:0000313" key="4">
    <source>
        <dbReference type="Proteomes" id="UP000582837"/>
    </source>
</evidence>
<feature type="chain" id="PRO_5032958548" evidence="2">
    <location>
        <begin position="22"/>
        <end position="281"/>
    </location>
</feature>
<feature type="region of interest" description="Disordered" evidence="1">
    <location>
        <begin position="224"/>
        <end position="281"/>
    </location>
</feature>
<dbReference type="Proteomes" id="UP000582837">
    <property type="component" value="Unassembled WGS sequence"/>
</dbReference>
<accession>A0A841GRM6</accession>
<reference evidence="3 4" key="1">
    <citation type="submission" date="2020-08" db="EMBL/GenBank/DDBJ databases">
        <title>Genomic Encyclopedia of Type Strains, Phase IV (KMG-IV): sequencing the most valuable type-strain genomes for metagenomic binning, comparative biology and taxonomic classification.</title>
        <authorList>
            <person name="Goeker M."/>
        </authorList>
    </citation>
    <scope>NUCLEOTIDE SEQUENCE [LARGE SCALE GENOMIC DNA]</scope>
    <source>
        <strain evidence="3 4">DSM 29007</strain>
    </source>
</reference>
<feature type="compositionally biased region" description="Basic and acidic residues" evidence="1">
    <location>
        <begin position="244"/>
        <end position="253"/>
    </location>
</feature>
<evidence type="ECO:0000256" key="2">
    <source>
        <dbReference type="SAM" id="SignalP"/>
    </source>
</evidence>
<organism evidence="3 4">
    <name type="scientific">Longimicrobium terrae</name>
    <dbReference type="NCBI Taxonomy" id="1639882"/>
    <lineage>
        <taxon>Bacteria</taxon>
        <taxon>Pseudomonadati</taxon>
        <taxon>Gemmatimonadota</taxon>
        <taxon>Longimicrobiia</taxon>
        <taxon>Longimicrobiales</taxon>
        <taxon>Longimicrobiaceae</taxon>
        <taxon>Longimicrobium</taxon>
    </lineage>
</organism>
<dbReference type="AlphaFoldDB" id="A0A841GRM6"/>
<sequence>MRIPVSLLVAGTLAACAPAMQQQPPQPADSPLQAELRLTSQGLEVALSERAEVAVFAVVPGMGTYVVYPRRHEVGRVFPAGMWPLRQPGQPGDLGDVGQLPSLLKSQAAVLVLVAGRDLDVERYVEAGTAGDLRRDMGLAAFRSSDAGTSIARLAEVVAGDLPEDSWSMDVRAVSPALLRSATAPQSAVLARFDPTRTSWLLVSCANGGVSMVHDGWGATPCPRREAVPARRPPARPAAVRQRTPFETRRREMPGMGQAGMSRGGSGSSSTTSTRSTPSVQ</sequence>
<evidence type="ECO:0000256" key="1">
    <source>
        <dbReference type="SAM" id="MobiDB-lite"/>
    </source>
</evidence>
<dbReference type="PROSITE" id="PS51257">
    <property type="entry name" value="PROKAR_LIPOPROTEIN"/>
    <property type="match status" value="1"/>
</dbReference>
<proteinExistence type="predicted"/>
<feature type="compositionally biased region" description="Low complexity" evidence="1">
    <location>
        <begin position="268"/>
        <end position="281"/>
    </location>
</feature>
<feature type="signal peptide" evidence="2">
    <location>
        <begin position="1"/>
        <end position="21"/>
    </location>
</feature>
<gene>
    <name evidence="3" type="ORF">HNQ61_000540</name>
</gene>
<keyword evidence="2" id="KW-0732">Signal</keyword>
<name>A0A841GRM6_9BACT</name>
<keyword evidence="4" id="KW-1185">Reference proteome</keyword>
<comment type="caution">
    <text evidence="3">The sequence shown here is derived from an EMBL/GenBank/DDBJ whole genome shotgun (WGS) entry which is preliminary data.</text>
</comment>
<dbReference type="EMBL" id="JACHIA010000001">
    <property type="protein sequence ID" value="MBB6068929.1"/>
    <property type="molecule type" value="Genomic_DNA"/>
</dbReference>
<protein>
    <submittedName>
        <fullName evidence="3">Uncharacterized protein</fullName>
    </submittedName>
</protein>